<dbReference type="AlphaFoldDB" id="A0A7H0SLT0"/>
<accession>A0A7H0SLT0</accession>
<evidence type="ECO:0000313" key="2">
    <source>
        <dbReference type="Proteomes" id="UP000516320"/>
    </source>
</evidence>
<dbReference type="Proteomes" id="UP000516320">
    <property type="component" value="Chromosome"/>
</dbReference>
<dbReference type="Pfam" id="PF11209">
    <property type="entry name" value="LmeA"/>
    <property type="match status" value="1"/>
</dbReference>
<sequence>MAKRTHVGKVIWTLLIILVVLLLAAEIALRFIVGRQFEHSVAQQAQESGISEPADPKISFGWHPLLLSVITKNVSHVDLTTPDTLNISWPGSPGDAPNIKGQPEAHVILSDVDISDSQQPVAQHMETNTTLSGDYLRAVLQKNMAGETSQEDYATAVLRSIIHVTAVTTNAQDNTMNIEFTDGAASLTLRPSAVNGDLNLETVNSSFFGINLSDNINQAISRVLSQGTKSKDRNLTIQDAKITDGGLELLITGDNVNLNQIATSTSAH</sequence>
<keyword evidence="2" id="KW-1185">Reference proteome</keyword>
<evidence type="ECO:0000313" key="1">
    <source>
        <dbReference type="EMBL" id="QNQ89505.1"/>
    </source>
</evidence>
<proteinExistence type="predicted"/>
<dbReference type="EMBL" id="CP046884">
    <property type="protein sequence ID" value="QNQ89505.1"/>
    <property type="molecule type" value="Genomic_DNA"/>
</dbReference>
<dbReference type="KEGG" id="cpoy:GP475_01810"/>
<dbReference type="RefSeq" id="WP_187974960.1">
    <property type="nucleotide sequence ID" value="NZ_CP046884.1"/>
</dbReference>
<protein>
    <submittedName>
        <fullName evidence="1">DUF2993 domain-containing protein</fullName>
    </submittedName>
</protein>
<organism evidence="1 2">
    <name type="scientific">Corynebacterium poyangense</name>
    <dbReference type="NCBI Taxonomy" id="2684405"/>
    <lineage>
        <taxon>Bacteria</taxon>
        <taxon>Bacillati</taxon>
        <taxon>Actinomycetota</taxon>
        <taxon>Actinomycetes</taxon>
        <taxon>Mycobacteriales</taxon>
        <taxon>Corynebacteriaceae</taxon>
        <taxon>Corynebacterium</taxon>
    </lineage>
</organism>
<gene>
    <name evidence="1" type="ORF">GP475_01810</name>
</gene>
<dbReference type="InterPro" id="IPR021373">
    <property type="entry name" value="DUF2993"/>
</dbReference>
<reference evidence="1 2" key="1">
    <citation type="submission" date="2019-12" db="EMBL/GenBank/DDBJ databases">
        <title>Corynebacterium sp. nov., isolated from feces of the Anser Albifrons in China.</title>
        <authorList>
            <person name="Liu Q."/>
        </authorList>
    </citation>
    <scope>NUCLEOTIDE SEQUENCE [LARGE SCALE GENOMIC DNA]</scope>
    <source>
        <strain evidence="1 2">4H37-19</strain>
    </source>
</reference>
<name>A0A7H0SLT0_9CORY</name>